<dbReference type="NCBIfam" id="NF002032">
    <property type="entry name" value="PRK00856.1"/>
    <property type="match status" value="1"/>
</dbReference>
<evidence type="ECO:0000256" key="5">
    <source>
        <dbReference type="ARBA" id="ARBA00043884"/>
    </source>
</evidence>
<dbReference type="InterPro" id="IPR006130">
    <property type="entry name" value="Asp/Orn_carbamoylTrfase"/>
</dbReference>
<organism evidence="10 11">
    <name type="scientific">Alkalibacterium olivapovliticus</name>
    <dbReference type="NCBI Taxonomy" id="99907"/>
    <lineage>
        <taxon>Bacteria</taxon>
        <taxon>Bacillati</taxon>
        <taxon>Bacillota</taxon>
        <taxon>Bacilli</taxon>
        <taxon>Lactobacillales</taxon>
        <taxon>Carnobacteriaceae</taxon>
        <taxon>Alkalibacterium</taxon>
    </lineage>
</organism>
<dbReference type="AlphaFoldDB" id="A0A2T0WAY2"/>
<dbReference type="NCBIfam" id="TIGR00670">
    <property type="entry name" value="asp_carb_tr"/>
    <property type="match status" value="1"/>
</dbReference>
<feature type="binding site" evidence="7">
    <location>
        <position position="264"/>
    </location>
    <ligand>
        <name>carbamoyl phosphate</name>
        <dbReference type="ChEBI" id="CHEBI:58228"/>
    </ligand>
</feature>
<reference evidence="10 11" key="1">
    <citation type="submission" date="2018-03" db="EMBL/GenBank/DDBJ databases">
        <title>Genomic Encyclopedia of Archaeal and Bacterial Type Strains, Phase II (KMG-II): from individual species to whole genera.</title>
        <authorList>
            <person name="Goeker M."/>
        </authorList>
    </citation>
    <scope>NUCLEOTIDE SEQUENCE [LARGE SCALE GENOMIC DNA]</scope>
    <source>
        <strain evidence="10 11">DSM 13175</strain>
    </source>
</reference>
<comment type="catalytic activity">
    <reaction evidence="6 7">
        <text>carbamoyl phosphate + L-aspartate = N-carbamoyl-L-aspartate + phosphate + H(+)</text>
        <dbReference type="Rhea" id="RHEA:20013"/>
        <dbReference type="ChEBI" id="CHEBI:15378"/>
        <dbReference type="ChEBI" id="CHEBI:29991"/>
        <dbReference type="ChEBI" id="CHEBI:32814"/>
        <dbReference type="ChEBI" id="CHEBI:43474"/>
        <dbReference type="ChEBI" id="CHEBI:58228"/>
        <dbReference type="EC" id="2.1.3.2"/>
    </reaction>
</comment>
<dbReference type="GO" id="GO:0004070">
    <property type="term" value="F:aspartate carbamoyltransferase activity"/>
    <property type="evidence" value="ECO:0007669"/>
    <property type="project" value="UniProtKB-UniRule"/>
</dbReference>
<evidence type="ECO:0000256" key="4">
    <source>
        <dbReference type="ARBA" id="ARBA00022975"/>
    </source>
</evidence>
<comment type="subunit">
    <text evidence="7">Heterododecamer (2C3:3R2) of six catalytic PyrB chains organized as two trimers (C3), and six regulatory PyrI chains organized as three dimers (R2).</text>
</comment>
<evidence type="ECO:0000256" key="7">
    <source>
        <dbReference type="HAMAP-Rule" id="MF_00001"/>
    </source>
</evidence>
<dbReference type="FunFam" id="3.40.50.1370:FF:000011">
    <property type="entry name" value="Aspartate carbamoyltransferase"/>
    <property type="match status" value="1"/>
</dbReference>
<dbReference type="Pfam" id="PF02729">
    <property type="entry name" value="OTCace_N"/>
    <property type="match status" value="1"/>
</dbReference>
<comment type="similarity">
    <text evidence="2 7">Belongs to the aspartate/ornithine carbamoyltransferase superfamily. ATCase family.</text>
</comment>
<dbReference type="PRINTS" id="PR00101">
    <property type="entry name" value="ATCASE"/>
</dbReference>
<dbReference type="EC" id="2.1.3.2" evidence="7"/>
<dbReference type="RefSeq" id="WP_106190467.1">
    <property type="nucleotide sequence ID" value="NZ_PVTO01000002.1"/>
</dbReference>
<dbReference type="InterPro" id="IPR036901">
    <property type="entry name" value="Asp/Orn_carbamoylTrfase_sf"/>
</dbReference>
<dbReference type="SUPFAM" id="SSF53671">
    <property type="entry name" value="Aspartate/ornithine carbamoyltransferase"/>
    <property type="match status" value="1"/>
</dbReference>
<dbReference type="GO" id="GO:0016597">
    <property type="term" value="F:amino acid binding"/>
    <property type="evidence" value="ECO:0007669"/>
    <property type="project" value="InterPro"/>
</dbReference>
<feature type="domain" description="Aspartate/ornithine carbamoyltransferase carbamoyl-P binding" evidence="9">
    <location>
        <begin position="10"/>
        <end position="150"/>
    </location>
</feature>
<feature type="binding site" evidence="7">
    <location>
        <position position="58"/>
    </location>
    <ligand>
        <name>carbamoyl phosphate</name>
        <dbReference type="ChEBI" id="CHEBI:58228"/>
    </ligand>
</feature>
<dbReference type="InterPro" id="IPR002082">
    <property type="entry name" value="Asp_carbamoyltransf"/>
</dbReference>
<proteinExistence type="inferred from homology"/>
<dbReference type="GO" id="GO:0006207">
    <property type="term" value="P:'de novo' pyrimidine nucleobase biosynthetic process"/>
    <property type="evidence" value="ECO:0007669"/>
    <property type="project" value="InterPro"/>
</dbReference>
<dbReference type="InterPro" id="IPR006131">
    <property type="entry name" value="Asp_carbamoyltransf_Asp/Orn-bd"/>
</dbReference>
<protein>
    <recommendedName>
        <fullName evidence="7">Aspartate carbamoyltransferase</fullName>
        <ecNumber evidence="7">2.1.3.2</ecNumber>
    </recommendedName>
    <alternativeName>
        <fullName evidence="7">Aspartate transcarbamylase</fullName>
        <shortName evidence="7">ATCase</shortName>
    </alternativeName>
</protein>
<keyword evidence="3 7" id="KW-0808">Transferase</keyword>
<feature type="binding site" evidence="7">
    <location>
        <position position="222"/>
    </location>
    <ligand>
        <name>L-aspartate</name>
        <dbReference type="ChEBI" id="CHEBI:29991"/>
    </ligand>
</feature>
<gene>
    <name evidence="7" type="primary">pyrB</name>
    <name evidence="10" type="ORF">CLV38_10252</name>
</gene>
<name>A0A2T0WAY2_9LACT</name>
<dbReference type="Gene3D" id="3.40.50.1370">
    <property type="entry name" value="Aspartate/ornithine carbamoyltransferase"/>
    <property type="match status" value="2"/>
</dbReference>
<comment type="caution">
    <text evidence="10">The sequence shown here is derived from an EMBL/GenBank/DDBJ whole genome shotgun (WGS) entry which is preliminary data.</text>
</comment>
<comment type="function">
    <text evidence="5 7">Catalyzes the condensation of carbamoyl phosphate and aspartate to form carbamoyl aspartate and inorganic phosphate, the committed step in the de novo pyrimidine nucleotide biosynthesis pathway.</text>
</comment>
<sequence>MTKVQTKSNRHFVSLEQFDNTDIINMIKAAVEFKRNGQFPSYTDKYAINCFFEQSTRTHKSFEMAERRMGMQVLEFQPSMSSIQKGESLYDTVLTLQAIGVNLIVIRHSEEAYYTKLIESKHIHCSIVNGGDGAGQHPSQSLLDLMTIYEEYGTFENLEIAIAGDLTHSRVAKSNMQILKRLGAKLYFTGPQEWYDPSFEEYGTYSAIDKLIDRVDVMMLLRVQHERHKESDSRFSKSTYLQKYGITCERESRMKQSAIIMHPAPVNRGVEIDDSLVECERSRIITQMENGVYARIAIIDSVLKHR</sequence>
<feature type="binding site" evidence="7">
    <location>
        <position position="107"/>
    </location>
    <ligand>
        <name>carbamoyl phosphate</name>
        <dbReference type="ChEBI" id="CHEBI:58228"/>
    </ligand>
</feature>
<feature type="binding site" evidence="7">
    <location>
        <position position="140"/>
    </location>
    <ligand>
        <name>carbamoyl phosphate</name>
        <dbReference type="ChEBI" id="CHEBI:58228"/>
    </ligand>
</feature>
<evidence type="ECO:0000259" key="9">
    <source>
        <dbReference type="Pfam" id="PF02729"/>
    </source>
</evidence>
<evidence type="ECO:0000259" key="8">
    <source>
        <dbReference type="Pfam" id="PF00185"/>
    </source>
</evidence>
<keyword evidence="11" id="KW-1185">Reference proteome</keyword>
<evidence type="ECO:0000256" key="1">
    <source>
        <dbReference type="ARBA" id="ARBA00004852"/>
    </source>
</evidence>
<feature type="domain" description="Aspartate/ornithine carbamoyltransferase Asp/Orn-binding" evidence="8">
    <location>
        <begin position="157"/>
        <end position="300"/>
    </location>
</feature>
<dbReference type="PANTHER" id="PTHR45753:SF6">
    <property type="entry name" value="ASPARTATE CARBAMOYLTRANSFERASE"/>
    <property type="match status" value="1"/>
</dbReference>
<comment type="pathway">
    <text evidence="1 7">Pyrimidine metabolism; UMP biosynthesis via de novo pathway; (S)-dihydroorotate from bicarbonate: step 2/3.</text>
</comment>
<dbReference type="PROSITE" id="PS00097">
    <property type="entry name" value="CARBAMOYLTRANSFERASE"/>
    <property type="match status" value="1"/>
</dbReference>
<dbReference type="UniPathway" id="UPA00070">
    <property type="reaction ID" value="UER00116"/>
</dbReference>
<evidence type="ECO:0000256" key="2">
    <source>
        <dbReference type="ARBA" id="ARBA00008896"/>
    </source>
</evidence>
<dbReference type="GO" id="GO:0005829">
    <property type="term" value="C:cytosol"/>
    <property type="evidence" value="ECO:0007669"/>
    <property type="project" value="TreeGrafter"/>
</dbReference>
<evidence type="ECO:0000313" key="10">
    <source>
        <dbReference type="EMBL" id="PRY83870.1"/>
    </source>
</evidence>
<dbReference type="HAMAP" id="MF_00001">
    <property type="entry name" value="Asp_carb_tr"/>
    <property type="match status" value="1"/>
</dbReference>
<feature type="binding site" evidence="7">
    <location>
        <position position="85"/>
    </location>
    <ligand>
        <name>L-aspartate</name>
        <dbReference type="ChEBI" id="CHEBI:29991"/>
    </ligand>
</feature>
<dbReference type="Pfam" id="PF00185">
    <property type="entry name" value="OTCace"/>
    <property type="match status" value="1"/>
</dbReference>
<accession>A0A2T0WAY2</accession>
<evidence type="ECO:0000256" key="6">
    <source>
        <dbReference type="ARBA" id="ARBA00048859"/>
    </source>
</evidence>
<feature type="binding site" evidence="7">
    <location>
        <position position="265"/>
    </location>
    <ligand>
        <name>carbamoyl phosphate</name>
        <dbReference type="ChEBI" id="CHEBI:58228"/>
    </ligand>
</feature>
<dbReference type="Proteomes" id="UP000238205">
    <property type="component" value="Unassembled WGS sequence"/>
</dbReference>
<feature type="binding site" evidence="7">
    <location>
        <position position="137"/>
    </location>
    <ligand>
        <name>carbamoyl phosphate</name>
        <dbReference type="ChEBI" id="CHEBI:58228"/>
    </ligand>
</feature>
<dbReference type="OrthoDB" id="9774690at2"/>
<evidence type="ECO:0000313" key="11">
    <source>
        <dbReference type="Proteomes" id="UP000238205"/>
    </source>
</evidence>
<keyword evidence="4 7" id="KW-0665">Pyrimidine biosynthesis</keyword>
<dbReference type="GO" id="GO:0006520">
    <property type="term" value="P:amino acid metabolic process"/>
    <property type="evidence" value="ECO:0007669"/>
    <property type="project" value="InterPro"/>
</dbReference>
<feature type="binding site" evidence="7">
    <location>
        <position position="57"/>
    </location>
    <ligand>
        <name>carbamoyl phosphate</name>
        <dbReference type="ChEBI" id="CHEBI:58228"/>
    </ligand>
</feature>
<dbReference type="PANTHER" id="PTHR45753">
    <property type="entry name" value="ORNITHINE CARBAMOYLTRANSFERASE, MITOCHONDRIAL"/>
    <property type="match status" value="1"/>
</dbReference>
<feature type="binding site" evidence="7">
    <location>
        <position position="170"/>
    </location>
    <ligand>
        <name>L-aspartate</name>
        <dbReference type="ChEBI" id="CHEBI:29991"/>
    </ligand>
</feature>
<evidence type="ECO:0000256" key="3">
    <source>
        <dbReference type="ARBA" id="ARBA00022679"/>
    </source>
</evidence>
<dbReference type="GO" id="GO:0044205">
    <property type="term" value="P:'de novo' UMP biosynthetic process"/>
    <property type="evidence" value="ECO:0007669"/>
    <property type="project" value="UniProtKB-UniRule"/>
</dbReference>
<dbReference type="EMBL" id="PVTO01000002">
    <property type="protein sequence ID" value="PRY83870.1"/>
    <property type="molecule type" value="Genomic_DNA"/>
</dbReference>
<dbReference type="PRINTS" id="PR00100">
    <property type="entry name" value="AOTCASE"/>
</dbReference>
<dbReference type="InterPro" id="IPR006132">
    <property type="entry name" value="Asp/Orn_carbamoyltranf_P-bd"/>
</dbReference>